<dbReference type="Gene3D" id="2.60.40.1930">
    <property type="match status" value="1"/>
</dbReference>
<evidence type="ECO:0000313" key="5">
    <source>
        <dbReference type="Proteomes" id="UP001222087"/>
    </source>
</evidence>
<evidence type="ECO:0000259" key="2">
    <source>
        <dbReference type="Pfam" id="PF20942"/>
    </source>
</evidence>
<organism evidence="4 5">
    <name type="scientific">Legionella cardiaca</name>
    <dbReference type="NCBI Taxonomy" id="1071983"/>
    <lineage>
        <taxon>Bacteria</taxon>
        <taxon>Pseudomonadati</taxon>
        <taxon>Pseudomonadota</taxon>
        <taxon>Gammaproteobacteria</taxon>
        <taxon>Legionellales</taxon>
        <taxon>Legionellaceae</taxon>
        <taxon>Legionella</taxon>
    </lineage>
</organism>
<protein>
    <submittedName>
        <fullName evidence="4">DUF4785 family protein</fullName>
    </submittedName>
</protein>
<dbReference type="Pfam" id="PF20942">
    <property type="entry name" value="DUF4785_2nd"/>
    <property type="match status" value="1"/>
</dbReference>
<dbReference type="Gene3D" id="2.60.120.1370">
    <property type="match status" value="1"/>
</dbReference>
<dbReference type="Pfam" id="PF20943">
    <property type="entry name" value="DUF4785_3rd"/>
    <property type="match status" value="1"/>
</dbReference>
<gene>
    <name evidence="4" type="ORF">PXX05_07705</name>
</gene>
<keyword evidence="5" id="KW-1185">Reference proteome</keyword>
<accession>A0ABY8APX1</accession>
<dbReference type="Proteomes" id="UP001222087">
    <property type="component" value="Chromosome"/>
</dbReference>
<dbReference type="RefSeq" id="WP_275087647.1">
    <property type="nucleotide sequence ID" value="NZ_CP119078.1"/>
</dbReference>
<evidence type="ECO:0000313" key="4">
    <source>
        <dbReference type="EMBL" id="WED41821.1"/>
    </source>
</evidence>
<sequence length="393" mass="43643">MKSSHLIFLTTTLWFTQLQAISLPTQPIISYDCKQCENLSHDDLNSSWTTDEGALKEEIVHKQISRNYQIKASLQQLHNGISIYTQAPGALIRITSANSTVSSSPNLYIRNSQGKQFSVQEASSLLSKDTALKNTPFAGQLLAFQLKPELGSGKFIINSTDNSANANEGPYIIHVYDKDAATYLSLETDKARYHYGDKLNVTIRLSDDELNYPIDYINANVINPSGEIMPLNLEQVSNNLYQAQFDLVSDKNVLGENWYVAVETSTLLGDETITRQAHTAFSYVIPSATIRKIRATDKPLSFSAKVEVATGSRYALEAILFGSDSAGKLHPITAVQSASWLSPGKHTINFSFDSDLKTDYKAPYYLGYLHLIDFGQLKPVYEYNTPIELTTLG</sequence>
<dbReference type="InterPro" id="IPR048295">
    <property type="entry name" value="DUF4785_C"/>
</dbReference>
<reference evidence="4 5" key="1">
    <citation type="submission" date="2023-02" db="EMBL/GenBank/DDBJ databases">
        <title>Genome Sequence of L. cardiaca H63T.</title>
        <authorList>
            <person name="Lopez A.E."/>
            <person name="Cianciotto N.P."/>
        </authorList>
    </citation>
    <scope>NUCLEOTIDE SEQUENCE [LARGE SCALE GENOMIC DNA]</scope>
    <source>
        <strain evidence="4 5">H63</strain>
    </source>
</reference>
<evidence type="ECO:0000259" key="3">
    <source>
        <dbReference type="Pfam" id="PF20943"/>
    </source>
</evidence>
<dbReference type="EMBL" id="CP119078">
    <property type="protein sequence ID" value="WED41821.1"/>
    <property type="molecule type" value="Genomic_DNA"/>
</dbReference>
<feature type="domain" description="DUF4785" evidence="2">
    <location>
        <begin position="181"/>
        <end position="284"/>
    </location>
</feature>
<proteinExistence type="predicted"/>
<name>A0ABY8APX1_9GAMM</name>
<dbReference type="InterPro" id="IPR048296">
    <property type="entry name" value="DUF4785_central"/>
</dbReference>
<feature type="domain" description="DUF4785" evidence="1">
    <location>
        <begin position="35"/>
        <end position="177"/>
    </location>
</feature>
<evidence type="ECO:0000259" key="1">
    <source>
        <dbReference type="Pfam" id="PF16024"/>
    </source>
</evidence>
<dbReference type="InterPro" id="IPR031979">
    <property type="entry name" value="DUF4785_N"/>
</dbReference>
<dbReference type="Pfam" id="PF16024">
    <property type="entry name" value="DUF4785_1st"/>
    <property type="match status" value="1"/>
</dbReference>
<feature type="domain" description="DUF4785" evidence="3">
    <location>
        <begin position="290"/>
        <end position="389"/>
    </location>
</feature>